<dbReference type="AlphaFoldDB" id="A0A0M3HNQ5"/>
<evidence type="ECO:0000313" key="2">
    <source>
        <dbReference type="WBParaSite" id="ALUE_0000337201-mRNA-1"/>
    </source>
</evidence>
<name>A0A0M3HNQ5_ASCLU</name>
<sequence>MALKIRGLLSSDPLDRGRLLCGASSAVLLSSKLVTTVLIALESCGGMGSARATVWQLQRKPVMDSAYFAYFDETMRGTNNNNQQIPLRDVVPQVPLQDVIPQVPLRDAIPQVPLRDVVPQIPSQDAIPQDPLRDAVHQVPMTAVNGMPSFSPVIQSTVFGNMDSNLLPANQPVVLMNNTIGDTYEQWNYALPCMPVMLVPMCYIPANSVMLLPPQNQINRNYMPAVGRHAVPRAENGSRIMNGGTVVFVPGRGFCRLMPSPSLVRFGCRLRFCTNFSSIGWFLDDIRRSLYFFFFTYELLLSNLS</sequence>
<evidence type="ECO:0000313" key="1">
    <source>
        <dbReference type="Proteomes" id="UP000036681"/>
    </source>
</evidence>
<protein>
    <submittedName>
        <fullName evidence="2">DUF4774 domain-containing protein</fullName>
    </submittedName>
</protein>
<reference evidence="2" key="1">
    <citation type="submission" date="2017-02" db="UniProtKB">
        <authorList>
            <consortium name="WormBaseParasite"/>
        </authorList>
    </citation>
    <scope>IDENTIFICATION</scope>
</reference>
<organism evidence="1 2">
    <name type="scientific">Ascaris lumbricoides</name>
    <name type="common">Giant roundworm</name>
    <dbReference type="NCBI Taxonomy" id="6252"/>
    <lineage>
        <taxon>Eukaryota</taxon>
        <taxon>Metazoa</taxon>
        <taxon>Ecdysozoa</taxon>
        <taxon>Nematoda</taxon>
        <taxon>Chromadorea</taxon>
        <taxon>Rhabditida</taxon>
        <taxon>Spirurina</taxon>
        <taxon>Ascaridomorpha</taxon>
        <taxon>Ascaridoidea</taxon>
        <taxon>Ascarididae</taxon>
        <taxon>Ascaris</taxon>
    </lineage>
</organism>
<keyword evidence="1" id="KW-1185">Reference proteome</keyword>
<proteinExistence type="predicted"/>
<accession>A0A0M3HNQ5</accession>
<dbReference type="WBParaSite" id="ALUE_0000337201-mRNA-1">
    <property type="protein sequence ID" value="ALUE_0000337201-mRNA-1"/>
    <property type="gene ID" value="ALUE_0000337201"/>
</dbReference>
<dbReference type="Proteomes" id="UP000036681">
    <property type="component" value="Unplaced"/>
</dbReference>